<protein>
    <submittedName>
        <fullName evidence="1">Uncharacterized protein</fullName>
    </submittedName>
</protein>
<keyword evidence="2" id="KW-1185">Reference proteome</keyword>
<accession>A0AAD9H272</accession>
<reference evidence="1" key="1">
    <citation type="submission" date="2021-06" db="EMBL/GenBank/DDBJ databases">
        <title>Comparative genomics, transcriptomics and evolutionary studies reveal genomic signatures of adaptation to plant cell wall in hemibiotrophic fungi.</title>
        <authorList>
            <consortium name="DOE Joint Genome Institute"/>
            <person name="Baroncelli R."/>
            <person name="Diaz J.F."/>
            <person name="Benocci T."/>
            <person name="Peng M."/>
            <person name="Battaglia E."/>
            <person name="Haridas S."/>
            <person name="Andreopoulos W."/>
            <person name="Labutti K."/>
            <person name="Pangilinan J."/>
            <person name="Floch G.L."/>
            <person name="Makela M.R."/>
            <person name="Henrissat B."/>
            <person name="Grigoriev I.V."/>
            <person name="Crouch J.A."/>
            <person name="De Vries R.P."/>
            <person name="Sukno S.A."/>
            <person name="Thon M.R."/>
        </authorList>
    </citation>
    <scope>NUCLEOTIDE SEQUENCE</scope>
    <source>
        <strain evidence="1">MAFF235873</strain>
    </source>
</reference>
<dbReference type="EMBL" id="MU843262">
    <property type="protein sequence ID" value="KAK2020421.1"/>
    <property type="molecule type" value="Genomic_DNA"/>
</dbReference>
<name>A0AAD9H272_9PEZI</name>
<dbReference type="Proteomes" id="UP001232148">
    <property type="component" value="Unassembled WGS sequence"/>
</dbReference>
<organism evidence="1 2">
    <name type="scientific">Colletotrichum zoysiae</name>
    <dbReference type="NCBI Taxonomy" id="1216348"/>
    <lineage>
        <taxon>Eukaryota</taxon>
        <taxon>Fungi</taxon>
        <taxon>Dikarya</taxon>
        <taxon>Ascomycota</taxon>
        <taxon>Pezizomycotina</taxon>
        <taxon>Sordariomycetes</taxon>
        <taxon>Hypocreomycetidae</taxon>
        <taxon>Glomerellales</taxon>
        <taxon>Glomerellaceae</taxon>
        <taxon>Colletotrichum</taxon>
        <taxon>Colletotrichum graminicola species complex</taxon>
    </lineage>
</organism>
<proteinExistence type="predicted"/>
<sequence length="74" mass="8221">MASLEADGTPPLVLPDDPAGFLDDPRFHQTFTLPAGGPDRPHPFQVTYCDYGYRDPENPEREHVLLLCGPLMGR</sequence>
<dbReference type="AlphaFoldDB" id="A0AAD9H272"/>
<gene>
    <name evidence="1" type="ORF">LX32DRAFT_329946</name>
</gene>
<comment type="caution">
    <text evidence="1">The sequence shown here is derived from an EMBL/GenBank/DDBJ whole genome shotgun (WGS) entry which is preliminary data.</text>
</comment>
<evidence type="ECO:0000313" key="1">
    <source>
        <dbReference type="EMBL" id="KAK2020421.1"/>
    </source>
</evidence>
<evidence type="ECO:0000313" key="2">
    <source>
        <dbReference type="Proteomes" id="UP001232148"/>
    </source>
</evidence>